<evidence type="ECO:0000313" key="2">
    <source>
        <dbReference type="Proteomes" id="UP000254601"/>
    </source>
</evidence>
<evidence type="ECO:0000313" key="1">
    <source>
        <dbReference type="EMBL" id="SUO97185.1"/>
    </source>
</evidence>
<dbReference type="EMBL" id="UHIC01000001">
    <property type="protein sequence ID" value="SUO97185.1"/>
    <property type="molecule type" value="Genomic_DNA"/>
</dbReference>
<dbReference type="RefSeq" id="WP_169818682.1">
    <property type="nucleotide sequence ID" value="NZ_LWHB01000228.1"/>
</dbReference>
<keyword evidence="2" id="KW-1185">Reference proteome</keyword>
<organism evidence="1 2">
    <name type="scientific">Suttonella ornithocola</name>
    <dbReference type="NCBI Taxonomy" id="279832"/>
    <lineage>
        <taxon>Bacteria</taxon>
        <taxon>Pseudomonadati</taxon>
        <taxon>Pseudomonadota</taxon>
        <taxon>Gammaproteobacteria</taxon>
        <taxon>Cardiobacteriales</taxon>
        <taxon>Cardiobacteriaceae</taxon>
        <taxon>Suttonella</taxon>
    </lineage>
</organism>
<proteinExistence type="predicted"/>
<accession>A0A380MX82</accession>
<protein>
    <submittedName>
        <fullName evidence="1">Uncharacterized protein</fullName>
    </submittedName>
</protein>
<dbReference type="AlphaFoldDB" id="A0A380MX82"/>
<gene>
    <name evidence="1" type="ORF">NCTC13337_02240</name>
</gene>
<dbReference type="Proteomes" id="UP000254601">
    <property type="component" value="Unassembled WGS sequence"/>
</dbReference>
<reference evidence="1 2" key="1">
    <citation type="submission" date="2018-06" db="EMBL/GenBank/DDBJ databases">
        <authorList>
            <consortium name="Pathogen Informatics"/>
            <person name="Doyle S."/>
        </authorList>
    </citation>
    <scope>NUCLEOTIDE SEQUENCE [LARGE SCALE GENOMIC DNA]</scope>
    <source>
        <strain evidence="1 2">NCTC13337</strain>
    </source>
</reference>
<sequence length="56" mass="6391">MGSFFNKIMNAMQGKDSAESTFETFKDLTDIVKSLIIQSIQSRYKEQLVVELSKTN</sequence>
<name>A0A380MX82_9GAMM</name>